<proteinExistence type="predicted"/>
<dbReference type="OMA" id="PPLHETT"/>
<protein>
    <submittedName>
        <fullName evidence="2">Uncharacterized protein</fullName>
    </submittedName>
</protein>
<evidence type="ECO:0000313" key="3">
    <source>
        <dbReference type="Proteomes" id="UP000008022"/>
    </source>
</evidence>
<dbReference type="Proteomes" id="UP000008022">
    <property type="component" value="Unassembled WGS sequence"/>
</dbReference>
<feature type="region of interest" description="Disordered" evidence="1">
    <location>
        <begin position="24"/>
        <end position="75"/>
    </location>
</feature>
<feature type="compositionally biased region" description="Low complexity" evidence="1">
    <location>
        <begin position="50"/>
        <end position="75"/>
    </location>
</feature>
<evidence type="ECO:0000256" key="1">
    <source>
        <dbReference type="SAM" id="MobiDB-lite"/>
    </source>
</evidence>
<dbReference type="AlphaFoldDB" id="A0A0E0P4N0"/>
<accession>A0A0E0P4N0</accession>
<dbReference type="Gramene" id="ORUFI04G01050.1">
    <property type="protein sequence ID" value="ORUFI04G01050.1"/>
    <property type="gene ID" value="ORUFI04G01050"/>
</dbReference>
<reference evidence="2" key="2">
    <citation type="submission" date="2015-06" db="UniProtKB">
        <authorList>
            <consortium name="EnsemblPlants"/>
        </authorList>
    </citation>
    <scope>IDENTIFICATION</scope>
</reference>
<evidence type="ECO:0000313" key="2">
    <source>
        <dbReference type="EnsemblPlants" id="ORUFI04G01050.1"/>
    </source>
</evidence>
<sequence length="87" mass="9622">MTKPLTVSGRLGLPKQSMIAWAYQPMSSMAQPNEPKQKPTNTRHRPTPTKKPSSSKSPKSPSRLPLRPPLHETTTQVTLLLLLGARL</sequence>
<organism evidence="2 3">
    <name type="scientific">Oryza rufipogon</name>
    <name type="common">Brownbeard rice</name>
    <name type="synonym">Asian wild rice</name>
    <dbReference type="NCBI Taxonomy" id="4529"/>
    <lineage>
        <taxon>Eukaryota</taxon>
        <taxon>Viridiplantae</taxon>
        <taxon>Streptophyta</taxon>
        <taxon>Embryophyta</taxon>
        <taxon>Tracheophyta</taxon>
        <taxon>Spermatophyta</taxon>
        <taxon>Magnoliopsida</taxon>
        <taxon>Liliopsida</taxon>
        <taxon>Poales</taxon>
        <taxon>Poaceae</taxon>
        <taxon>BOP clade</taxon>
        <taxon>Oryzoideae</taxon>
        <taxon>Oryzeae</taxon>
        <taxon>Oryzinae</taxon>
        <taxon>Oryza</taxon>
    </lineage>
</organism>
<name>A0A0E0P4N0_ORYRU</name>
<dbReference type="HOGENOM" id="CLU_190998_0_0_1"/>
<dbReference type="EnsemblPlants" id="ORUFI04G01050.1">
    <property type="protein sequence ID" value="ORUFI04G01050.1"/>
    <property type="gene ID" value="ORUFI04G01050"/>
</dbReference>
<keyword evidence="3" id="KW-1185">Reference proteome</keyword>
<reference evidence="3" key="1">
    <citation type="submission" date="2013-06" db="EMBL/GenBank/DDBJ databases">
        <authorList>
            <person name="Zhao Q."/>
        </authorList>
    </citation>
    <scope>NUCLEOTIDE SEQUENCE</scope>
    <source>
        <strain evidence="3">cv. W1943</strain>
    </source>
</reference>